<organism evidence="3 5">
    <name type="scientific">Chlamydia suis</name>
    <dbReference type="NCBI Taxonomy" id="83559"/>
    <lineage>
        <taxon>Bacteria</taxon>
        <taxon>Pseudomonadati</taxon>
        <taxon>Chlamydiota</taxon>
        <taxon>Chlamydiia</taxon>
        <taxon>Chlamydiales</taxon>
        <taxon>Chlamydiaceae</taxon>
        <taxon>Chlamydia/Chlamydophila group</taxon>
        <taxon>Chlamydia</taxon>
    </lineage>
</organism>
<protein>
    <submittedName>
        <fullName evidence="3">Uncharacterized protein</fullName>
    </submittedName>
</protein>
<name>A0AAQ0J7J4_9CHLA</name>
<reference evidence="2 4" key="1">
    <citation type="submission" date="2019-01" db="EMBL/GenBank/DDBJ databases">
        <title>Whole genome sequencing and annotation enables comparative genome analysis that reveals unique features of the Chlamydia suis R19 Genome.</title>
        <authorList>
            <person name="Dimond Z.E."/>
        </authorList>
    </citation>
    <scope>NUCLEOTIDE SEQUENCE [LARGE SCALE GENOMIC DNA]</scope>
    <source>
        <strain evidence="2 4">R19</strain>
    </source>
</reference>
<evidence type="ECO:0000313" key="3">
    <source>
        <dbReference type="EMBL" id="QYC74317.1"/>
    </source>
</evidence>
<proteinExistence type="predicted"/>
<evidence type="ECO:0000256" key="1">
    <source>
        <dbReference type="SAM" id="MobiDB-lite"/>
    </source>
</evidence>
<reference evidence="3" key="2">
    <citation type="journal article" date="2021" name="Front. Microbiol.">
        <title>Generation of Tetracycline and Rifamycin Resistant Chlamydia Suis Recombinants.</title>
        <authorList>
            <person name="Marti H."/>
            <person name="Bommana S."/>
            <person name="Read T.D."/>
            <person name="Pesch T."/>
            <person name="Prahauser B."/>
            <person name="Dean D."/>
            <person name="Borel N."/>
        </authorList>
    </citation>
    <scope>NUCLEOTIDE SEQUENCE</scope>
    <source>
        <strain evidence="3">208.1</strain>
    </source>
</reference>
<sequence length="90" mass="10269">MQEVFVPDASPLDHIIQRLLGLQEELDGSHSMEAILAIYEEMFSLIRQGEMHLNRIDQQSFQLQLNPDGSIIKDSSGQPIKHPFITREPV</sequence>
<evidence type="ECO:0000313" key="4">
    <source>
        <dbReference type="Proteomes" id="UP000512184"/>
    </source>
</evidence>
<dbReference type="AlphaFoldDB" id="A0AAQ0J7J4"/>
<dbReference type="RefSeq" id="WP_080122223.1">
    <property type="nucleotide sequence ID" value="NZ_CP035278.1"/>
</dbReference>
<dbReference type="Proteomes" id="UP000512184">
    <property type="component" value="Chromosome"/>
</dbReference>
<gene>
    <name evidence="2" type="primary">hypothetical protein</name>
    <name evidence="2" type="ORF">Chls_654</name>
    <name evidence="3" type="ORF">INQ84_04400</name>
</gene>
<evidence type="ECO:0000313" key="5">
    <source>
        <dbReference type="Proteomes" id="UP000825134"/>
    </source>
</evidence>
<dbReference type="EMBL" id="CP063185">
    <property type="protein sequence ID" value="QYC74317.1"/>
    <property type="molecule type" value="Genomic_DNA"/>
</dbReference>
<accession>A0AAQ0J7J4</accession>
<dbReference type="Proteomes" id="UP000825134">
    <property type="component" value="Chromosome"/>
</dbReference>
<keyword evidence="4" id="KW-1185">Reference proteome</keyword>
<dbReference type="EMBL" id="CP035278">
    <property type="protein sequence ID" value="QHP83529.1"/>
    <property type="molecule type" value="Genomic_DNA"/>
</dbReference>
<evidence type="ECO:0000313" key="2">
    <source>
        <dbReference type="EMBL" id="QHP83529.1"/>
    </source>
</evidence>
<feature type="region of interest" description="Disordered" evidence="1">
    <location>
        <begin position="71"/>
        <end position="90"/>
    </location>
</feature>